<dbReference type="InterPro" id="IPR011335">
    <property type="entry name" value="Restrct_endonuc-II-like"/>
</dbReference>
<dbReference type="Pfam" id="PF08011">
    <property type="entry name" value="PDDEXK_9"/>
    <property type="match status" value="1"/>
</dbReference>
<sequence>MKSLPIGINDFKDIIKGNFVYVDKTRYIYELVNKEKGIYFLSRPRRFGKSLLLSTLYYLFKGEKELFVDTWIYDKWNWQEYPVVHISFASGLYKTVDDLEDKINNLLYFNTVQYNLNLSGNNISSKFENLLISLYAKTKKPVVILIDEYEKPVLDNISDSSKAKEMREILRGFYSVIKDYTGMIRFLLITGLTKFTKMGVFSALNNLNDISFDEKYSQMLGYTDEEIVIYFDDYINQSLQILTKYDKESLLREIKNYYDGFKFDGIHNVYNPFAVLLFFDKNEFEPYWSESGSPAFVYEYLKSRNIKKEQIIGVTITKDVFLNYEIEDNPPELFLAQAGYLSMVRVTPRESGKGIYRLEIPNLDVEMGLEKILVSTKYKIELNKLSSNAAMLIQAVELEDMELMKEVIEKHISEVNYEIWSQIESIGDRKILESEYQWLIASLFKMAGYKTSVEYHTSKGRIDILVETNGKVFIIELKVDESGKKALKQIKERGYAEQFKFKKVYMIGIGINSKERNIADWEVEIVQEN</sequence>
<dbReference type="PANTHER" id="PTHR34825:SF1">
    <property type="entry name" value="AAA-ATPASE-LIKE DOMAIN-CONTAINING PROTEIN"/>
    <property type="match status" value="1"/>
</dbReference>
<dbReference type="GO" id="GO:0003676">
    <property type="term" value="F:nucleic acid binding"/>
    <property type="evidence" value="ECO:0007669"/>
    <property type="project" value="InterPro"/>
</dbReference>
<dbReference type="InterPro" id="IPR027417">
    <property type="entry name" value="P-loop_NTPase"/>
</dbReference>
<proteinExistence type="predicted"/>
<evidence type="ECO:0000313" key="2">
    <source>
        <dbReference type="EMBL" id="HHR34325.1"/>
    </source>
</evidence>
<dbReference type="Gene3D" id="3.40.50.300">
    <property type="entry name" value="P-loop containing nucleotide triphosphate hydrolases"/>
    <property type="match status" value="1"/>
</dbReference>
<dbReference type="EMBL" id="DRXW01000310">
    <property type="protein sequence ID" value="HHR34325.1"/>
    <property type="molecule type" value="Genomic_DNA"/>
</dbReference>
<gene>
    <name evidence="2" type="ORF">ENM46_05205</name>
</gene>
<dbReference type="InterPro" id="IPR018631">
    <property type="entry name" value="AAA-ATPase-like_dom"/>
</dbReference>
<name>A0A7C5U570_9BACT</name>
<organism evidence="2">
    <name type="scientific">Fervidobacterium nodosum</name>
    <dbReference type="NCBI Taxonomy" id="2424"/>
    <lineage>
        <taxon>Bacteria</taxon>
        <taxon>Thermotogati</taxon>
        <taxon>Thermotogota</taxon>
        <taxon>Thermotogae</taxon>
        <taxon>Thermotogales</taxon>
        <taxon>Fervidobacteriaceae</taxon>
        <taxon>Fervidobacterium</taxon>
    </lineage>
</organism>
<comment type="caution">
    <text evidence="2">The sequence shown here is derived from an EMBL/GenBank/DDBJ whole genome shotgun (WGS) entry which is preliminary data.</text>
</comment>
<dbReference type="InterPro" id="IPR012547">
    <property type="entry name" value="PDDEXK_9"/>
</dbReference>
<reference evidence="2" key="1">
    <citation type="journal article" date="2020" name="mSystems">
        <title>Genome- and Community-Level Interaction Insights into Carbon Utilization and Element Cycling Functions of Hydrothermarchaeota in Hydrothermal Sediment.</title>
        <authorList>
            <person name="Zhou Z."/>
            <person name="Liu Y."/>
            <person name="Xu W."/>
            <person name="Pan J."/>
            <person name="Luo Z.H."/>
            <person name="Li M."/>
        </authorList>
    </citation>
    <scope>NUCLEOTIDE SEQUENCE [LARGE SCALE GENOMIC DNA]</scope>
    <source>
        <strain evidence="2">SpSt-1088</strain>
    </source>
</reference>
<dbReference type="SUPFAM" id="SSF52980">
    <property type="entry name" value="Restriction endonuclease-like"/>
    <property type="match status" value="1"/>
</dbReference>
<dbReference type="Pfam" id="PF09820">
    <property type="entry name" value="AAA-ATPase_like"/>
    <property type="match status" value="1"/>
</dbReference>
<feature type="domain" description="AAA-ATPase-like" evidence="1">
    <location>
        <begin position="5"/>
        <end position="201"/>
    </location>
</feature>
<dbReference type="PANTHER" id="PTHR34825">
    <property type="entry name" value="CONSERVED PROTEIN, WITH A WEAK D-GALACTARATE DEHYDRATASE/ALTRONATE HYDROLASE DOMAIN"/>
    <property type="match status" value="1"/>
</dbReference>
<evidence type="ECO:0000259" key="1">
    <source>
        <dbReference type="Pfam" id="PF09820"/>
    </source>
</evidence>
<dbReference type="SUPFAM" id="SSF52540">
    <property type="entry name" value="P-loop containing nucleoside triphosphate hydrolases"/>
    <property type="match status" value="1"/>
</dbReference>
<dbReference type="AlphaFoldDB" id="A0A7C5U570"/>
<dbReference type="InterPro" id="IPR011856">
    <property type="entry name" value="tRNA_endonuc-like_dom_sf"/>
</dbReference>
<protein>
    <submittedName>
        <fullName evidence="2">DUF91 domain-containing protein</fullName>
    </submittedName>
</protein>
<accession>A0A7C5U570</accession>
<dbReference type="Gene3D" id="3.40.1350.10">
    <property type="match status" value="1"/>
</dbReference>